<feature type="binding site" evidence="15">
    <location>
        <begin position="189"/>
        <end position="192"/>
    </location>
    <ligand>
        <name>substrate</name>
    </ligand>
</feature>
<dbReference type="InterPro" id="IPR029055">
    <property type="entry name" value="Ntn_hydrolases_N"/>
</dbReference>
<dbReference type="Pfam" id="PF01112">
    <property type="entry name" value="Asparaginase_2"/>
    <property type="match status" value="1"/>
</dbReference>
<comment type="similarity">
    <text evidence="2">Belongs to the Ntn-hydrolase family.</text>
</comment>
<dbReference type="AlphaFoldDB" id="A0A498N7Y2"/>
<feature type="binding site" evidence="15">
    <location>
        <begin position="212"/>
        <end position="215"/>
    </location>
    <ligand>
        <name>substrate</name>
    </ligand>
</feature>
<dbReference type="GO" id="GO:0006508">
    <property type="term" value="P:proteolysis"/>
    <property type="evidence" value="ECO:0007669"/>
    <property type="project" value="UniProtKB-KW"/>
</dbReference>
<accession>A0A498N7Y2</accession>
<evidence type="ECO:0000256" key="6">
    <source>
        <dbReference type="ARBA" id="ARBA00022670"/>
    </source>
</evidence>
<keyword evidence="8" id="KW-0068">Autocatalytic cleavage</keyword>
<evidence type="ECO:0000313" key="18">
    <source>
        <dbReference type="Proteomes" id="UP000290572"/>
    </source>
</evidence>
<dbReference type="GO" id="GO:0005737">
    <property type="term" value="C:cytoplasm"/>
    <property type="evidence" value="ECO:0007669"/>
    <property type="project" value="TreeGrafter"/>
</dbReference>
<evidence type="ECO:0000256" key="1">
    <source>
        <dbReference type="ARBA" id="ARBA00000306"/>
    </source>
</evidence>
<evidence type="ECO:0000256" key="13">
    <source>
        <dbReference type="ARBA" id="ARBA00049366"/>
    </source>
</evidence>
<dbReference type="InterPro" id="IPR000246">
    <property type="entry name" value="Peptidase_T2"/>
</dbReference>
<dbReference type="GO" id="GO:0008798">
    <property type="term" value="F:beta-aspartyl-peptidase activity"/>
    <property type="evidence" value="ECO:0007669"/>
    <property type="project" value="UniProtKB-EC"/>
</dbReference>
<dbReference type="EC" id="3.4.19.5" evidence="3"/>
<evidence type="ECO:0000256" key="14">
    <source>
        <dbReference type="PIRSR" id="PIRSR600246-1"/>
    </source>
</evidence>
<dbReference type="PANTHER" id="PTHR10188:SF35">
    <property type="entry name" value="ISOASPARTYL PEPTIDASE_L-ASPARAGINASE"/>
    <property type="match status" value="1"/>
</dbReference>
<dbReference type="InterPro" id="IPR033844">
    <property type="entry name" value="ASRGL1_meta"/>
</dbReference>
<dbReference type="EMBL" id="QBIY01011962">
    <property type="protein sequence ID" value="RXN27792.1"/>
    <property type="molecule type" value="Genomic_DNA"/>
</dbReference>
<keyword evidence="7" id="KW-0378">Hydrolase</keyword>
<evidence type="ECO:0000256" key="16">
    <source>
        <dbReference type="PIRSR" id="PIRSR600246-3"/>
    </source>
</evidence>
<dbReference type="CDD" id="cd04702">
    <property type="entry name" value="ASRGL1_like"/>
    <property type="match status" value="1"/>
</dbReference>
<dbReference type="FunFam" id="3.60.20.30:FF:000001">
    <property type="entry name" value="Isoaspartyl peptidase/L-asparaginase"/>
    <property type="match status" value="1"/>
</dbReference>
<evidence type="ECO:0000256" key="4">
    <source>
        <dbReference type="ARBA" id="ARBA00012920"/>
    </source>
</evidence>
<dbReference type="GO" id="GO:0033345">
    <property type="term" value="P:L-asparagine catabolic process via L-aspartate"/>
    <property type="evidence" value="ECO:0007669"/>
    <property type="project" value="TreeGrafter"/>
</dbReference>
<dbReference type="STRING" id="84645.A0A498N7Y2"/>
<evidence type="ECO:0000256" key="12">
    <source>
        <dbReference type="ARBA" id="ARBA00030667"/>
    </source>
</evidence>
<evidence type="ECO:0000256" key="11">
    <source>
        <dbReference type="ARBA" id="ARBA00030414"/>
    </source>
</evidence>
<protein>
    <recommendedName>
        <fullName evidence="5">Isoaspartyl peptidase/L-asparaginase</fullName>
        <ecNumber evidence="3">3.4.19.5</ecNumber>
        <ecNumber evidence="4">3.5.1.1</ecNumber>
    </recommendedName>
    <alternativeName>
        <fullName evidence="9">Asparaginase-like protein 1</fullName>
    </alternativeName>
    <alternativeName>
        <fullName evidence="12">Beta-aspartyl-peptidase</fullName>
    </alternativeName>
    <alternativeName>
        <fullName evidence="10">Isoaspartyl dipeptidase</fullName>
    </alternativeName>
    <alternativeName>
        <fullName evidence="11">L-asparagine amidohydrolase</fullName>
    </alternativeName>
</protein>
<dbReference type="GO" id="GO:0004067">
    <property type="term" value="F:asparaginase activity"/>
    <property type="evidence" value="ECO:0007669"/>
    <property type="project" value="UniProtKB-EC"/>
</dbReference>
<evidence type="ECO:0000256" key="9">
    <source>
        <dbReference type="ARBA" id="ARBA00029701"/>
    </source>
</evidence>
<proteinExistence type="evidence at protein level"/>
<dbReference type="PANTHER" id="PTHR10188">
    <property type="entry name" value="L-ASPARAGINASE"/>
    <property type="match status" value="1"/>
</dbReference>
<organism evidence="17 18">
    <name type="scientific">Labeo rohita</name>
    <name type="common">Indian major carp</name>
    <name type="synonym">Cyprinus rohita</name>
    <dbReference type="NCBI Taxonomy" id="84645"/>
    <lineage>
        <taxon>Eukaryota</taxon>
        <taxon>Metazoa</taxon>
        <taxon>Chordata</taxon>
        <taxon>Craniata</taxon>
        <taxon>Vertebrata</taxon>
        <taxon>Euteleostomi</taxon>
        <taxon>Actinopterygii</taxon>
        <taxon>Neopterygii</taxon>
        <taxon>Teleostei</taxon>
        <taxon>Ostariophysi</taxon>
        <taxon>Cypriniformes</taxon>
        <taxon>Cyprinidae</taxon>
        <taxon>Labeoninae</taxon>
        <taxon>Labeonini</taxon>
        <taxon>Labeo</taxon>
    </lineage>
</organism>
<gene>
    <name evidence="17" type="ORF">ROHU_019801</name>
</gene>
<reference evidence="17 18" key="1">
    <citation type="submission" date="2018-03" db="EMBL/GenBank/DDBJ databases">
        <title>Draft genome sequence of Rohu Carp (Labeo rohita).</title>
        <authorList>
            <person name="Das P."/>
            <person name="Kushwaha B."/>
            <person name="Joshi C.G."/>
            <person name="Kumar D."/>
            <person name="Nagpure N.S."/>
            <person name="Sahoo L."/>
            <person name="Das S.P."/>
            <person name="Bit A."/>
            <person name="Patnaik S."/>
            <person name="Meher P.K."/>
            <person name="Jayasankar P."/>
            <person name="Koringa P.G."/>
            <person name="Patel N.V."/>
            <person name="Hinsu A.T."/>
            <person name="Kumar R."/>
            <person name="Pandey M."/>
            <person name="Agarwal S."/>
            <person name="Srivastava S."/>
            <person name="Singh M."/>
            <person name="Iquebal M.A."/>
            <person name="Jaiswal S."/>
            <person name="Angadi U.B."/>
            <person name="Kumar N."/>
            <person name="Raza M."/>
            <person name="Shah T.M."/>
            <person name="Rai A."/>
            <person name="Jena J.K."/>
        </authorList>
    </citation>
    <scope>NUCLEOTIDE SEQUENCE [LARGE SCALE GENOMIC DNA]</scope>
    <source>
        <strain evidence="17">DASCIFA01</strain>
        <tissue evidence="17">Testis</tissue>
    </source>
</reference>
<evidence type="ECO:0000256" key="10">
    <source>
        <dbReference type="ARBA" id="ARBA00029780"/>
    </source>
</evidence>
<evidence type="ECO:0000256" key="2">
    <source>
        <dbReference type="ARBA" id="ARBA00010872"/>
    </source>
</evidence>
<keyword evidence="6" id="KW-0645">Protease</keyword>
<evidence type="ECO:0000256" key="3">
    <source>
        <dbReference type="ARBA" id="ARBA00012879"/>
    </source>
</evidence>
<evidence type="ECO:0000313" key="17">
    <source>
        <dbReference type="EMBL" id="RXN27792.1"/>
    </source>
</evidence>
<comment type="catalytic activity">
    <reaction evidence="13">
        <text>L-asparagine + H2O = L-aspartate + NH4(+)</text>
        <dbReference type="Rhea" id="RHEA:21016"/>
        <dbReference type="ChEBI" id="CHEBI:15377"/>
        <dbReference type="ChEBI" id="CHEBI:28938"/>
        <dbReference type="ChEBI" id="CHEBI:29991"/>
        <dbReference type="ChEBI" id="CHEBI:58048"/>
        <dbReference type="EC" id="3.5.1.1"/>
    </reaction>
</comment>
<sequence>MKTVIVVHGGAWAIPDMLAEASVAGVKNAVQAGDAVLKNGGSAIDAVEKAVRALEDDPTFDAGHGAVLNIIGEVELDSIIMDGKTLATGAVASVRNIANPVSLARAVMEKTDHVMLTDRGASMFAEHIGIPAADDLVTELEREDWEKSNTYKVGVKTGHDTVGAVALDSLGNVACATSTGGIRNKMVGRVGDTPIIGSGGYADNRSGAVSCTGHGESILKVTLARLILFHMEQGKSATAAADASLQYMGERVKGCGGAIVVSSAGDWAANFTTQRMAWASIKEDIMHYGLNPKEDFTEKLK</sequence>
<keyword evidence="19" id="KW-1267">Proteomics identification</keyword>
<keyword evidence="18" id="KW-1185">Reference proteome</keyword>
<dbReference type="Proteomes" id="UP000290572">
    <property type="component" value="Unassembled WGS sequence"/>
</dbReference>
<evidence type="ECO:0000256" key="15">
    <source>
        <dbReference type="PIRSR" id="PIRSR600246-2"/>
    </source>
</evidence>
<comment type="catalytic activity">
    <reaction evidence="1">
        <text>Cleavage of a beta-linked Asp residue from the N-terminus of a polypeptide.</text>
        <dbReference type="EC" id="3.4.19.5"/>
    </reaction>
</comment>
<dbReference type="Gene3D" id="3.60.20.30">
    <property type="entry name" value="(Glycosyl)asparaginase"/>
    <property type="match status" value="1"/>
</dbReference>
<feature type="active site" description="Nucleophile" evidence="14">
    <location>
        <position position="161"/>
    </location>
</feature>
<dbReference type="SUPFAM" id="SSF56235">
    <property type="entry name" value="N-terminal nucleophile aminohydrolases (Ntn hydrolases)"/>
    <property type="match status" value="1"/>
</dbReference>
<evidence type="ECO:0000256" key="7">
    <source>
        <dbReference type="ARBA" id="ARBA00022801"/>
    </source>
</evidence>
<comment type="caution">
    <text evidence="17">The sequence shown here is derived from an EMBL/GenBank/DDBJ whole genome shotgun (WGS) entry which is preliminary data.</text>
</comment>
<evidence type="ECO:0000256" key="5">
    <source>
        <dbReference type="ARBA" id="ARBA00022280"/>
    </source>
</evidence>
<evidence type="ECO:0007829" key="19">
    <source>
        <dbReference type="PeptideAtlas" id="A0A498N7Y2"/>
    </source>
</evidence>
<dbReference type="EC" id="3.5.1.1" evidence="4"/>
<name>A0A498N7Y2_LABRO</name>
<feature type="site" description="Cleavage; by autolysis" evidence="16">
    <location>
        <begin position="160"/>
        <end position="161"/>
    </location>
</feature>
<evidence type="ECO:0000256" key="8">
    <source>
        <dbReference type="ARBA" id="ARBA00022813"/>
    </source>
</evidence>